<feature type="domain" description="ABC transporter" evidence="6">
    <location>
        <begin position="4"/>
        <end position="249"/>
    </location>
</feature>
<evidence type="ECO:0000256" key="3">
    <source>
        <dbReference type="ARBA" id="ARBA00022448"/>
    </source>
</evidence>
<gene>
    <name evidence="7" type="ORF">SAMN05421762_0458</name>
</gene>
<dbReference type="PANTHER" id="PTHR43776">
    <property type="entry name" value="TRANSPORT ATP-BINDING PROTEIN"/>
    <property type="match status" value="1"/>
</dbReference>
<dbReference type="GO" id="GO:0005886">
    <property type="term" value="C:plasma membrane"/>
    <property type="evidence" value="ECO:0007669"/>
    <property type="project" value="UniProtKB-SubCell"/>
</dbReference>
<dbReference type="GO" id="GO:0016887">
    <property type="term" value="F:ATP hydrolysis activity"/>
    <property type="evidence" value="ECO:0007669"/>
    <property type="project" value="InterPro"/>
</dbReference>
<dbReference type="NCBIfam" id="NF008453">
    <property type="entry name" value="PRK11308.1"/>
    <property type="match status" value="2"/>
</dbReference>
<dbReference type="Proteomes" id="UP000231644">
    <property type="component" value="Unassembled WGS sequence"/>
</dbReference>
<comment type="similarity">
    <text evidence="2">Belongs to the ABC transporter superfamily.</text>
</comment>
<keyword evidence="4" id="KW-0547">Nucleotide-binding</keyword>
<dbReference type="InterPro" id="IPR027417">
    <property type="entry name" value="P-loop_NTPase"/>
</dbReference>
<dbReference type="GO" id="GO:0015833">
    <property type="term" value="P:peptide transport"/>
    <property type="evidence" value="ECO:0007669"/>
    <property type="project" value="InterPro"/>
</dbReference>
<sequence length="528" mass="57844">MSLLRIEKLDLDIGKRPILRDVSLSVDPGQIVGVIGESGSGKSMTAFTVMQLLPEGAVARGSVTLDGHDILTLSEPELCALRGNKVGMVFQEPMTALNPIRSIGDQVAETILIHERVSKTEALNRAREALARVELPEDRFPLTRYPHELSGGQRQRVVIAMAIALRPKLLIADEPTTALDVTTQAQILKLLERLVREDGMGMLMISHDLAVVSDLADEIVIMRSGEVVERGPCPVIFSALQHPYSISLLAASTHAPDRSVQVEDTPLLRVSEVRRSYRTPRKTLFGKPGAFEAVKGVSFDLKKGESLGLVGESGCGKSTLTRAILGLEEVQGGEILLAGEPVFTGHSPNRDVRRKMQVVFQDPYGSFNPRHRVDRLVCEPFHLLDTPPTGKARDRAIEEALTSVGLTAADRYKYIHEFSGGQRQRIAIARALIIKPELILLDEAVSALDVQVRAQILDLLADLSDQFGLSYLFISHDLSVVRVITDRCLVMKAGEIVEQGPTEQVFSNPQHPYTRELIAAAPDLPELA</sequence>
<dbReference type="STRING" id="517719.SAMN05421762_0458"/>
<evidence type="ECO:0000259" key="6">
    <source>
        <dbReference type="PROSITE" id="PS50893"/>
    </source>
</evidence>
<dbReference type="InterPro" id="IPR003439">
    <property type="entry name" value="ABC_transporter-like_ATP-bd"/>
</dbReference>
<evidence type="ECO:0000256" key="5">
    <source>
        <dbReference type="ARBA" id="ARBA00022840"/>
    </source>
</evidence>
<comment type="subcellular location">
    <subcellularLocation>
        <location evidence="1">Cell inner membrane</location>
        <topology evidence="1">Peripheral membrane protein</topology>
    </subcellularLocation>
</comment>
<dbReference type="InterPro" id="IPR013563">
    <property type="entry name" value="Oligopep_ABC_C"/>
</dbReference>
<evidence type="ECO:0000256" key="2">
    <source>
        <dbReference type="ARBA" id="ARBA00005417"/>
    </source>
</evidence>
<evidence type="ECO:0000313" key="7">
    <source>
        <dbReference type="EMBL" id="SFC29949.1"/>
    </source>
</evidence>
<dbReference type="CDD" id="cd03257">
    <property type="entry name" value="ABC_NikE_OppD_transporters"/>
    <property type="match status" value="2"/>
</dbReference>
<dbReference type="RefSeq" id="WP_093449856.1">
    <property type="nucleotide sequence ID" value="NZ_FNZG01000002.1"/>
</dbReference>
<dbReference type="EMBL" id="FOLX01000001">
    <property type="protein sequence ID" value="SFC29949.1"/>
    <property type="molecule type" value="Genomic_DNA"/>
</dbReference>
<dbReference type="AlphaFoldDB" id="A0A1I1I0J6"/>
<dbReference type="SMART" id="SM00382">
    <property type="entry name" value="AAA"/>
    <property type="match status" value="2"/>
</dbReference>
<dbReference type="PROSITE" id="PS50893">
    <property type="entry name" value="ABC_TRANSPORTER_2"/>
    <property type="match status" value="2"/>
</dbReference>
<accession>A0A1I1I0J6</accession>
<dbReference type="InterPro" id="IPR050319">
    <property type="entry name" value="ABC_transp_ATP-bind"/>
</dbReference>
<dbReference type="PROSITE" id="PS00211">
    <property type="entry name" value="ABC_TRANSPORTER_1"/>
    <property type="match status" value="2"/>
</dbReference>
<feature type="domain" description="ABC transporter" evidence="6">
    <location>
        <begin position="268"/>
        <end position="518"/>
    </location>
</feature>
<evidence type="ECO:0000256" key="1">
    <source>
        <dbReference type="ARBA" id="ARBA00004417"/>
    </source>
</evidence>
<keyword evidence="5 7" id="KW-0067">ATP-binding</keyword>
<dbReference type="GO" id="GO:0055085">
    <property type="term" value="P:transmembrane transport"/>
    <property type="evidence" value="ECO:0007669"/>
    <property type="project" value="UniProtKB-ARBA"/>
</dbReference>
<proteinExistence type="inferred from homology"/>
<keyword evidence="8" id="KW-1185">Reference proteome</keyword>
<dbReference type="Pfam" id="PF08352">
    <property type="entry name" value="oligo_HPY"/>
    <property type="match status" value="1"/>
</dbReference>
<dbReference type="Pfam" id="PF00005">
    <property type="entry name" value="ABC_tran"/>
    <property type="match status" value="2"/>
</dbReference>
<organism evidence="7 8">
    <name type="scientific">Pseudooceanicola nitratireducens</name>
    <dbReference type="NCBI Taxonomy" id="517719"/>
    <lineage>
        <taxon>Bacteria</taxon>
        <taxon>Pseudomonadati</taxon>
        <taxon>Pseudomonadota</taxon>
        <taxon>Alphaproteobacteria</taxon>
        <taxon>Rhodobacterales</taxon>
        <taxon>Paracoccaceae</taxon>
        <taxon>Pseudooceanicola</taxon>
    </lineage>
</organism>
<reference evidence="7 8" key="1">
    <citation type="submission" date="2016-10" db="EMBL/GenBank/DDBJ databases">
        <authorList>
            <person name="de Groot N.N."/>
        </authorList>
    </citation>
    <scope>NUCLEOTIDE SEQUENCE [LARGE SCALE GENOMIC DNA]</scope>
    <source>
        <strain evidence="7 8">DSM 29619</strain>
    </source>
</reference>
<dbReference type="InterPro" id="IPR003593">
    <property type="entry name" value="AAA+_ATPase"/>
</dbReference>
<dbReference type="Gene3D" id="3.40.50.300">
    <property type="entry name" value="P-loop containing nucleotide triphosphate hydrolases"/>
    <property type="match status" value="2"/>
</dbReference>
<evidence type="ECO:0000256" key="4">
    <source>
        <dbReference type="ARBA" id="ARBA00022741"/>
    </source>
</evidence>
<dbReference type="FunFam" id="3.40.50.300:FF:000016">
    <property type="entry name" value="Oligopeptide ABC transporter ATP-binding component"/>
    <property type="match status" value="1"/>
</dbReference>
<dbReference type="PANTHER" id="PTHR43776:SF7">
    <property type="entry name" value="D,D-DIPEPTIDE TRANSPORT ATP-BINDING PROTEIN DDPF-RELATED"/>
    <property type="match status" value="1"/>
</dbReference>
<protein>
    <submittedName>
        <fullName evidence="7">Peptide/nickel transport system ATP-binding protein</fullName>
    </submittedName>
</protein>
<dbReference type="GO" id="GO:0005524">
    <property type="term" value="F:ATP binding"/>
    <property type="evidence" value="ECO:0007669"/>
    <property type="project" value="UniProtKB-KW"/>
</dbReference>
<dbReference type="OrthoDB" id="9802264at2"/>
<evidence type="ECO:0000313" key="8">
    <source>
        <dbReference type="Proteomes" id="UP000231644"/>
    </source>
</evidence>
<keyword evidence="3" id="KW-0813">Transport</keyword>
<dbReference type="InterPro" id="IPR017871">
    <property type="entry name" value="ABC_transporter-like_CS"/>
</dbReference>
<dbReference type="NCBIfam" id="NF007739">
    <property type="entry name" value="PRK10419.1"/>
    <property type="match status" value="2"/>
</dbReference>
<name>A0A1I1I0J6_9RHOB</name>
<dbReference type="SUPFAM" id="SSF52540">
    <property type="entry name" value="P-loop containing nucleoside triphosphate hydrolases"/>
    <property type="match status" value="2"/>
</dbReference>